<dbReference type="HOGENOM" id="CLU_1305980_0_0_1"/>
<name>E9HQX3_DAPPU</name>
<organism evidence="2 3">
    <name type="scientific">Daphnia pulex</name>
    <name type="common">Water flea</name>
    <dbReference type="NCBI Taxonomy" id="6669"/>
    <lineage>
        <taxon>Eukaryota</taxon>
        <taxon>Metazoa</taxon>
        <taxon>Ecdysozoa</taxon>
        <taxon>Arthropoda</taxon>
        <taxon>Crustacea</taxon>
        <taxon>Branchiopoda</taxon>
        <taxon>Diplostraca</taxon>
        <taxon>Cladocera</taxon>
        <taxon>Anomopoda</taxon>
        <taxon>Daphniidae</taxon>
        <taxon>Daphnia</taxon>
    </lineage>
</organism>
<evidence type="ECO:0000313" key="3">
    <source>
        <dbReference type="Proteomes" id="UP000000305"/>
    </source>
</evidence>
<feature type="compositionally biased region" description="Basic residues" evidence="1">
    <location>
        <begin position="146"/>
        <end position="156"/>
    </location>
</feature>
<sequence>MSIFQCSYTVYRVHYIRTAGGALTLQTPLPSEHFAHCQRLLRARAPLPRPLLFTGVTLYRLIIHQVCVTRSSSLFRLFTFSAVRCREVSWEPRQKLGVRKISMAIGLSILTAPLGGSYIAGRGAHIVQRRRAVTRSSQELLAFSKRAGRARHAKSTKTREKAPKNKKMKLNGCHNRNDGPPPVMEHILNACHIRTSSEWRKTKETKRKENK</sequence>
<accession>E9HQX3</accession>
<dbReference type="Proteomes" id="UP000000305">
    <property type="component" value="Unassembled WGS sequence"/>
</dbReference>
<dbReference type="InParanoid" id="E9HQX3"/>
<keyword evidence="3" id="KW-1185">Reference proteome</keyword>
<dbReference type="AlphaFoldDB" id="E9HQX3"/>
<gene>
    <name evidence="2" type="ORF">DAPPUDRAFT_116902</name>
</gene>
<feature type="region of interest" description="Disordered" evidence="1">
    <location>
        <begin position="146"/>
        <end position="180"/>
    </location>
</feature>
<dbReference type="KEGG" id="dpx:DAPPUDRAFT_116902"/>
<reference evidence="2 3" key="1">
    <citation type="journal article" date="2011" name="Science">
        <title>The ecoresponsive genome of Daphnia pulex.</title>
        <authorList>
            <person name="Colbourne J.K."/>
            <person name="Pfrender M.E."/>
            <person name="Gilbert D."/>
            <person name="Thomas W.K."/>
            <person name="Tucker A."/>
            <person name="Oakley T.H."/>
            <person name="Tokishita S."/>
            <person name="Aerts A."/>
            <person name="Arnold G.J."/>
            <person name="Basu M.K."/>
            <person name="Bauer D.J."/>
            <person name="Caceres C.E."/>
            <person name="Carmel L."/>
            <person name="Casola C."/>
            <person name="Choi J.H."/>
            <person name="Detter J.C."/>
            <person name="Dong Q."/>
            <person name="Dusheyko S."/>
            <person name="Eads B.D."/>
            <person name="Frohlich T."/>
            <person name="Geiler-Samerotte K.A."/>
            <person name="Gerlach D."/>
            <person name="Hatcher P."/>
            <person name="Jogdeo S."/>
            <person name="Krijgsveld J."/>
            <person name="Kriventseva E.V."/>
            <person name="Kultz D."/>
            <person name="Laforsch C."/>
            <person name="Lindquist E."/>
            <person name="Lopez J."/>
            <person name="Manak J.R."/>
            <person name="Muller J."/>
            <person name="Pangilinan J."/>
            <person name="Patwardhan R.P."/>
            <person name="Pitluck S."/>
            <person name="Pritham E.J."/>
            <person name="Rechtsteiner A."/>
            <person name="Rho M."/>
            <person name="Rogozin I.B."/>
            <person name="Sakarya O."/>
            <person name="Salamov A."/>
            <person name="Schaack S."/>
            <person name="Shapiro H."/>
            <person name="Shiga Y."/>
            <person name="Skalitzky C."/>
            <person name="Smith Z."/>
            <person name="Souvorov A."/>
            <person name="Sung W."/>
            <person name="Tang Z."/>
            <person name="Tsuchiya D."/>
            <person name="Tu H."/>
            <person name="Vos H."/>
            <person name="Wang M."/>
            <person name="Wolf Y.I."/>
            <person name="Yamagata H."/>
            <person name="Yamada T."/>
            <person name="Ye Y."/>
            <person name="Shaw J.R."/>
            <person name="Andrews J."/>
            <person name="Crease T.J."/>
            <person name="Tang H."/>
            <person name="Lucas S.M."/>
            <person name="Robertson H.M."/>
            <person name="Bork P."/>
            <person name="Koonin E.V."/>
            <person name="Zdobnov E.M."/>
            <person name="Grigoriev I.V."/>
            <person name="Lynch M."/>
            <person name="Boore J.L."/>
        </authorList>
    </citation>
    <scope>NUCLEOTIDE SEQUENCE [LARGE SCALE GENOMIC DNA]</scope>
</reference>
<dbReference type="EMBL" id="GL732727">
    <property type="protein sequence ID" value="EFX65864.1"/>
    <property type="molecule type" value="Genomic_DNA"/>
</dbReference>
<proteinExistence type="predicted"/>
<evidence type="ECO:0000256" key="1">
    <source>
        <dbReference type="SAM" id="MobiDB-lite"/>
    </source>
</evidence>
<protein>
    <submittedName>
        <fullName evidence="2">Uncharacterized protein</fullName>
    </submittedName>
</protein>
<evidence type="ECO:0000313" key="2">
    <source>
        <dbReference type="EMBL" id="EFX65864.1"/>
    </source>
</evidence>